<dbReference type="Pfam" id="PF15134">
    <property type="entry name" value="CEP15-like"/>
    <property type="match status" value="1"/>
</dbReference>
<dbReference type="EMBL" id="BRZM01000057">
    <property type="protein sequence ID" value="GLD63055.1"/>
    <property type="molecule type" value="Genomic_DNA"/>
</dbReference>
<sequence length="159" mass="18717">MCRQAHTAEMRPARGRQGQTNGVYCQQMELFEKHEEILGRRAELLEQMETRREKVKILRRQQVKESEAAHRRNATLLQELQKIEDLLREKHLPHPNLLAMETRYWVSVEEAIPAWEHFLLGKGPHPTDGPEQTHRRARQKPSTAKDQGLPPRPKRRTAR</sequence>
<dbReference type="Proteomes" id="UP001279410">
    <property type="component" value="Unassembled WGS sequence"/>
</dbReference>
<dbReference type="PANTHER" id="PTHR14286:SF2">
    <property type="entry name" value="CENTROSOMAL PROTEIN 15 KDA"/>
    <property type="match status" value="1"/>
</dbReference>
<dbReference type="InterPro" id="IPR028006">
    <property type="entry name" value="CEP15-like"/>
</dbReference>
<name>A0AAD3MYY5_LATJO</name>
<organism evidence="2 3">
    <name type="scientific">Lates japonicus</name>
    <name type="common">Japanese lates</name>
    <dbReference type="NCBI Taxonomy" id="270547"/>
    <lineage>
        <taxon>Eukaryota</taxon>
        <taxon>Metazoa</taxon>
        <taxon>Chordata</taxon>
        <taxon>Craniata</taxon>
        <taxon>Vertebrata</taxon>
        <taxon>Euteleostomi</taxon>
        <taxon>Actinopterygii</taxon>
        <taxon>Neopterygii</taxon>
        <taxon>Teleostei</taxon>
        <taxon>Neoteleostei</taxon>
        <taxon>Acanthomorphata</taxon>
        <taxon>Carangaria</taxon>
        <taxon>Carangaria incertae sedis</taxon>
        <taxon>Centropomidae</taxon>
        <taxon>Lates</taxon>
    </lineage>
</organism>
<accession>A0AAD3MYY5</accession>
<keyword evidence="3" id="KW-1185">Reference proteome</keyword>
<evidence type="ECO:0000313" key="2">
    <source>
        <dbReference type="EMBL" id="GLD63055.1"/>
    </source>
</evidence>
<proteinExistence type="predicted"/>
<protein>
    <submittedName>
        <fullName evidence="2">Uncharacterized protein</fullName>
    </submittedName>
</protein>
<dbReference type="AlphaFoldDB" id="A0AAD3MYY5"/>
<comment type="caution">
    <text evidence="2">The sequence shown here is derived from an EMBL/GenBank/DDBJ whole genome shotgun (WGS) entry which is preliminary data.</text>
</comment>
<evidence type="ECO:0000313" key="3">
    <source>
        <dbReference type="Proteomes" id="UP001279410"/>
    </source>
</evidence>
<feature type="region of interest" description="Disordered" evidence="1">
    <location>
        <begin position="119"/>
        <end position="159"/>
    </location>
</feature>
<reference evidence="2" key="1">
    <citation type="submission" date="2022-08" db="EMBL/GenBank/DDBJ databases">
        <title>Genome sequencing of akame (Lates japonicus).</title>
        <authorList>
            <person name="Hashiguchi Y."/>
            <person name="Takahashi H."/>
        </authorList>
    </citation>
    <scope>NUCLEOTIDE SEQUENCE</scope>
    <source>
        <strain evidence="2">Kochi</strain>
    </source>
</reference>
<dbReference type="PANTHER" id="PTHR14286">
    <property type="entry name" value="GENE, 49355-RELATED"/>
    <property type="match status" value="1"/>
</dbReference>
<gene>
    <name evidence="2" type="ORF">AKAME5_001470900</name>
</gene>
<evidence type="ECO:0000256" key="1">
    <source>
        <dbReference type="SAM" id="MobiDB-lite"/>
    </source>
</evidence>